<keyword evidence="1" id="KW-0175">Coiled coil</keyword>
<accession>Q58IN2</accession>
<reference evidence="2" key="1">
    <citation type="journal article" date="2008" name="Appl. Environ. Microbiol.">
        <title>Characterization of replication and conjugation of Streptomyces circular plasmids pFP1 and pFP11 and their ability to propagate in linear mode with artificially attached telomeres.</title>
        <authorList>
            <person name="Zhang R."/>
            <person name="Zeng A."/>
            <person name="Fang P."/>
            <person name="Qin Z."/>
        </authorList>
    </citation>
    <scope>NUCLEOTIDE SEQUENCE</scope>
    <source>
        <strain evidence="2">FQ1</strain>
        <plasmid evidence="2">pFP1</plasmid>
    </source>
</reference>
<name>Q58IN2_9ACTN</name>
<geneLocation type="plasmid" evidence="2">
    <name>pFP1</name>
</geneLocation>
<dbReference type="EMBL" id="AY943953">
    <property type="protein sequence ID" value="AAX51351.1"/>
    <property type="molecule type" value="Genomic_DNA"/>
</dbReference>
<protein>
    <submittedName>
        <fullName evidence="2">Uncharacterized protein</fullName>
    </submittedName>
</protein>
<evidence type="ECO:0000256" key="1">
    <source>
        <dbReference type="SAM" id="Coils"/>
    </source>
</evidence>
<dbReference type="AlphaFoldDB" id="Q58IN2"/>
<evidence type="ECO:0000313" key="2">
    <source>
        <dbReference type="EMBL" id="AAX51351.1"/>
    </source>
</evidence>
<keyword evidence="2" id="KW-0614">Plasmid</keyword>
<organism evidence="2">
    <name type="scientific">Streptomyces sp. FQ1</name>
    <dbReference type="NCBI Taxonomy" id="319426"/>
    <lineage>
        <taxon>Bacteria</taxon>
        <taxon>Bacillati</taxon>
        <taxon>Actinomycetota</taxon>
        <taxon>Actinomycetes</taxon>
        <taxon>Kitasatosporales</taxon>
        <taxon>Streptomycetaceae</taxon>
        <taxon>Streptomyces</taxon>
    </lineage>
</organism>
<proteinExistence type="predicted"/>
<dbReference type="RefSeq" id="WP_011265246.1">
    <property type="nucleotide sequence ID" value="NC_006912.1"/>
</dbReference>
<feature type="coiled-coil region" evidence="1">
    <location>
        <begin position="66"/>
        <end position="93"/>
    </location>
</feature>
<gene>
    <name evidence="2" type="ORF">pFP1.10</name>
</gene>
<sequence>MLTPMAIDPVRHHEIKQAAEKLLQERYGKPDGPGVTGQQALEAVLRAVNGFAPFGEQPREVPAEEVLAALTQVAEARERLDRMELRLIEAARERGASWQKVADSLGLEKRQSAEGRALRLQGAVKSYRSNGRDVGSQRLEKARQRAADAWCESQADRIRDVAERLIDTSEAWGDAVAGDVLTRSYFQMLGARLASDGDAKDLFDTMESLRISLVPYGRPEPQPTGKHAAAAAKARDDLAALHAEVSTARYAVTSARDGGKP</sequence>